<dbReference type="EMBL" id="JBHSDK010000015">
    <property type="protein sequence ID" value="MFC4335621.1"/>
    <property type="molecule type" value="Genomic_DNA"/>
</dbReference>
<accession>A0ABV8TZ25</accession>
<keyword evidence="1" id="KW-0805">Transcription regulation</keyword>
<dbReference type="PANTHER" id="PTHR30055">
    <property type="entry name" value="HTH-TYPE TRANSCRIPTIONAL REGULATOR RUTR"/>
    <property type="match status" value="1"/>
</dbReference>
<evidence type="ECO:0000256" key="1">
    <source>
        <dbReference type="ARBA" id="ARBA00023015"/>
    </source>
</evidence>
<dbReference type="InterPro" id="IPR011075">
    <property type="entry name" value="TetR_C"/>
</dbReference>
<dbReference type="InterPro" id="IPR009057">
    <property type="entry name" value="Homeodomain-like_sf"/>
</dbReference>
<dbReference type="RefSeq" id="WP_380620677.1">
    <property type="nucleotide sequence ID" value="NZ_JBHSDK010000015.1"/>
</dbReference>
<dbReference type="Gene3D" id="1.10.357.10">
    <property type="entry name" value="Tetracycline Repressor, domain 2"/>
    <property type="match status" value="1"/>
</dbReference>
<evidence type="ECO:0000256" key="4">
    <source>
        <dbReference type="PROSITE-ProRule" id="PRU00335"/>
    </source>
</evidence>
<name>A0ABV8TZ25_9ACTN</name>
<sequence length="191" mass="21211">MGQDKRSGAGPRSRDRILDAAYRQTLEKGLDKLTMEGIAAEVGVGKQTLYRWWPSKGMIALDALVERLSSSQTFPYSGDVAADVTRQMSAVVSQLDSPVGTALRRILAAAQEDPALADRFRRELIGPRVDSLRGRIVRAVDEGQIDAAYSPDFVIRQLYGPLYYQLLVRQEPFAPDDAERIVSSVLRSFRP</sequence>
<dbReference type="SUPFAM" id="SSF48498">
    <property type="entry name" value="Tetracyclin repressor-like, C-terminal domain"/>
    <property type="match status" value="1"/>
</dbReference>
<dbReference type="Gene3D" id="1.10.10.60">
    <property type="entry name" value="Homeodomain-like"/>
    <property type="match status" value="1"/>
</dbReference>
<keyword evidence="7" id="KW-1185">Reference proteome</keyword>
<evidence type="ECO:0000313" key="6">
    <source>
        <dbReference type="EMBL" id="MFC4335621.1"/>
    </source>
</evidence>
<dbReference type="PANTHER" id="PTHR30055:SF148">
    <property type="entry name" value="TETR-FAMILY TRANSCRIPTIONAL REGULATOR"/>
    <property type="match status" value="1"/>
</dbReference>
<evidence type="ECO:0000256" key="3">
    <source>
        <dbReference type="ARBA" id="ARBA00023163"/>
    </source>
</evidence>
<evidence type="ECO:0000256" key="2">
    <source>
        <dbReference type="ARBA" id="ARBA00023125"/>
    </source>
</evidence>
<dbReference type="InterPro" id="IPR001647">
    <property type="entry name" value="HTH_TetR"/>
</dbReference>
<dbReference type="Proteomes" id="UP001595823">
    <property type="component" value="Unassembled WGS sequence"/>
</dbReference>
<keyword evidence="2 4" id="KW-0238">DNA-binding</keyword>
<dbReference type="Pfam" id="PF16859">
    <property type="entry name" value="TetR_C_11"/>
    <property type="match status" value="1"/>
</dbReference>
<organism evidence="6 7">
    <name type="scientific">Salininema proteolyticum</name>
    <dbReference type="NCBI Taxonomy" id="1607685"/>
    <lineage>
        <taxon>Bacteria</taxon>
        <taxon>Bacillati</taxon>
        <taxon>Actinomycetota</taxon>
        <taxon>Actinomycetes</taxon>
        <taxon>Glycomycetales</taxon>
        <taxon>Glycomycetaceae</taxon>
        <taxon>Salininema</taxon>
    </lineage>
</organism>
<keyword evidence="3" id="KW-0804">Transcription</keyword>
<evidence type="ECO:0000259" key="5">
    <source>
        <dbReference type="PROSITE" id="PS50977"/>
    </source>
</evidence>
<comment type="caution">
    <text evidence="6">The sequence shown here is derived from an EMBL/GenBank/DDBJ whole genome shotgun (WGS) entry which is preliminary data.</text>
</comment>
<dbReference type="InterPro" id="IPR050109">
    <property type="entry name" value="HTH-type_TetR-like_transc_reg"/>
</dbReference>
<dbReference type="SUPFAM" id="SSF46689">
    <property type="entry name" value="Homeodomain-like"/>
    <property type="match status" value="1"/>
</dbReference>
<dbReference type="Pfam" id="PF00440">
    <property type="entry name" value="TetR_N"/>
    <property type="match status" value="1"/>
</dbReference>
<protein>
    <submittedName>
        <fullName evidence="6">TetR/AcrR family transcriptional regulator</fullName>
    </submittedName>
</protein>
<dbReference type="InterPro" id="IPR036271">
    <property type="entry name" value="Tet_transcr_reg_TetR-rel_C_sf"/>
</dbReference>
<evidence type="ECO:0000313" key="7">
    <source>
        <dbReference type="Proteomes" id="UP001595823"/>
    </source>
</evidence>
<feature type="DNA-binding region" description="H-T-H motif" evidence="4">
    <location>
        <begin position="34"/>
        <end position="53"/>
    </location>
</feature>
<reference evidence="7" key="1">
    <citation type="journal article" date="2019" name="Int. J. Syst. Evol. Microbiol.">
        <title>The Global Catalogue of Microorganisms (GCM) 10K type strain sequencing project: providing services to taxonomists for standard genome sequencing and annotation.</title>
        <authorList>
            <consortium name="The Broad Institute Genomics Platform"/>
            <consortium name="The Broad Institute Genome Sequencing Center for Infectious Disease"/>
            <person name="Wu L."/>
            <person name="Ma J."/>
        </authorList>
    </citation>
    <scope>NUCLEOTIDE SEQUENCE [LARGE SCALE GENOMIC DNA]</scope>
    <source>
        <strain evidence="7">IBRC-M 10908</strain>
    </source>
</reference>
<dbReference type="PROSITE" id="PS50977">
    <property type="entry name" value="HTH_TETR_2"/>
    <property type="match status" value="1"/>
</dbReference>
<gene>
    <name evidence="6" type="ORF">ACFPET_10460</name>
</gene>
<proteinExistence type="predicted"/>
<feature type="domain" description="HTH tetR-type" evidence="5">
    <location>
        <begin position="11"/>
        <end position="71"/>
    </location>
</feature>